<evidence type="ECO:0000256" key="3">
    <source>
        <dbReference type="SAM" id="SignalP"/>
    </source>
</evidence>
<dbReference type="Pfam" id="PF02321">
    <property type="entry name" value="OEP"/>
    <property type="match status" value="2"/>
</dbReference>
<dbReference type="PROSITE" id="PS51257">
    <property type="entry name" value="PROKAR_LIPOPROTEIN"/>
    <property type="match status" value="1"/>
</dbReference>
<feature type="signal peptide" evidence="3">
    <location>
        <begin position="1"/>
        <end position="27"/>
    </location>
</feature>
<dbReference type="InterPro" id="IPR003423">
    <property type="entry name" value="OMP_efflux"/>
</dbReference>
<evidence type="ECO:0000313" key="4">
    <source>
        <dbReference type="EMBL" id="SDX32851.1"/>
    </source>
</evidence>
<dbReference type="GO" id="GO:0009279">
    <property type="term" value="C:cell outer membrane"/>
    <property type="evidence" value="ECO:0007669"/>
    <property type="project" value="UniProtKB-SubCell"/>
</dbReference>
<feature type="chain" id="PRO_5011661856" description="Protein CyaE" evidence="3">
    <location>
        <begin position="28"/>
        <end position="510"/>
    </location>
</feature>
<comment type="subcellular location">
    <subcellularLocation>
        <location evidence="2">Cell outer membrane</location>
        <topology evidence="2">Peripheral membrane protein</topology>
    </subcellularLocation>
</comment>
<dbReference type="PANTHER" id="PTHR30203">
    <property type="entry name" value="OUTER MEMBRANE CATION EFFLUX PROTEIN"/>
    <property type="match status" value="1"/>
</dbReference>
<evidence type="ECO:0000256" key="2">
    <source>
        <dbReference type="PIRNR" id="PIRNR001892"/>
    </source>
</evidence>
<keyword evidence="2" id="KW-0998">Cell outer membrane</keyword>
<dbReference type="PIRSF" id="PIRSF001892">
    <property type="entry name" value="CyaE"/>
    <property type="match status" value="1"/>
</dbReference>
<dbReference type="InterPro" id="IPR010131">
    <property type="entry name" value="MdtP/NodT-like"/>
</dbReference>
<accession>A0A1H3ATY6</accession>
<keyword evidence="2" id="KW-0354">Hemolysis</keyword>
<dbReference type="SUPFAM" id="SSF56954">
    <property type="entry name" value="Outer membrane efflux proteins (OEP)"/>
    <property type="match status" value="1"/>
</dbReference>
<gene>
    <name evidence="4" type="ORF">SAMN05421783_12131</name>
</gene>
<keyword evidence="5" id="KW-1185">Reference proteome</keyword>
<proteinExistence type="inferred from homology"/>
<sequence>MKVRHALPRGVGAGVLALALAGCASNAAHMTSTSADQPWTPRGDEETVVWSLAREGRPASEGGAADFRIPVDSARAQLAAPKGIDPARVYSLPELIDLAQRTNPATRVAWQQARQAALAVGMVEATYLPVITASVIGGYQEVATPLPEVLGESLSVETTQEGTARILALQWLLFDFGQRRAVAAAAKHAAIAANVLFNGTHQKLIFDVSQAYYVYGAAIQRRGFAEAALRNAEAVRTAVEARRTQGLATSVETAQARQAVAQAEFRRVQADGEERDAYRNLLAAVGVNADLKVDAVSAARRPLPAPASASLDTTIQLALSQRPDVAASYAAMQASKAGIKAAQADYLPKVYAGGNIASGSGDFDVSGLPSIGQQGSGTGLLIGVTVPLYAAGLRDAQVRDAESRAKMAADEFQRVQTAAVTEIVAARNALRTALESHRAATALVGAASTTYDAAFAAYRNGVGTVDAATEADTALLDARDAQVEAHAAALVGAVNLAFVVGSLTSRERLP</sequence>
<dbReference type="Gene3D" id="1.20.1600.10">
    <property type="entry name" value="Outer membrane efflux proteins (OEP)"/>
    <property type="match status" value="1"/>
</dbReference>
<dbReference type="InterPro" id="IPR028351">
    <property type="entry name" value="CyaE"/>
</dbReference>
<name>A0A1H3ATY6_THIRO</name>
<dbReference type="AlphaFoldDB" id="A0A1H3ATY6"/>
<keyword evidence="2" id="KW-0813">Transport</keyword>
<dbReference type="GO" id="GO:0031640">
    <property type="term" value="P:killing of cells of another organism"/>
    <property type="evidence" value="ECO:0007669"/>
    <property type="project" value="UniProtKB-KW"/>
</dbReference>
<reference evidence="5" key="1">
    <citation type="submission" date="2016-10" db="EMBL/GenBank/DDBJ databases">
        <authorList>
            <person name="Varghese N."/>
            <person name="Submissions S."/>
        </authorList>
    </citation>
    <scope>NUCLEOTIDE SEQUENCE [LARGE SCALE GENOMIC DNA]</scope>
    <source>
        <strain evidence="5">DSM 217</strain>
    </source>
</reference>
<evidence type="ECO:0000313" key="5">
    <source>
        <dbReference type="Proteomes" id="UP000198816"/>
    </source>
</evidence>
<dbReference type="EMBL" id="FNNZ01000021">
    <property type="protein sequence ID" value="SDX32851.1"/>
    <property type="molecule type" value="Genomic_DNA"/>
</dbReference>
<evidence type="ECO:0000256" key="1">
    <source>
        <dbReference type="ARBA" id="ARBA00007613"/>
    </source>
</evidence>
<protein>
    <recommendedName>
        <fullName evidence="2">Protein CyaE</fullName>
    </recommendedName>
</protein>
<organism evidence="4 5">
    <name type="scientific">Thiocapsa roseopersicina</name>
    <dbReference type="NCBI Taxonomy" id="1058"/>
    <lineage>
        <taxon>Bacteria</taxon>
        <taxon>Pseudomonadati</taxon>
        <taxon>Pseudomonadota</taxon>
        <taxon>Gammaproteobacteria</taxon>
        <taxon>Chromatiales</taxon>
        <taxon>Chromatiaceae</taxon>
        <taxon>Thiocapsa</taxon>
    </lineage>
</organism>
<comment type="function">
    <text evidence="2">CyaE is necessary for transport of calmodulin-sensitive adenylate cyclase-hemolysin (cyclolysin).</text>
</comment>
<dbReference type="GO" id="GO:0015562">
    <property type="term" value="F:efflux transmembrane transporter activity"/>
    <property type="evidence" value="ECO:0007669"/>
    <property type="project" value="InterPro"/>
</dbReference>
<dbReference type="OrthoDB" id="5296315at2"/>
<comment type="similarity">
    <text evidence="1 2">Belongs to the outer membrane factor (OMF) (TC 1.B.17) family.</text>
</comment>
<keyword evidence="3" id="KW-0732">Signal</keyword>
<dbReference type="STRING" id="1058.SAMN05421783_12131"/>
<keyword evidence="2" id="KW-0204">Cytolysis</keyword>
<dbReference type="PANTHER" id="PTHR30203:SF29">
    <property type="entry name" value="PROTEIN CYAE"/>
    <property type="match status" value="1"/>
</dbReference>
<dbReference type="Proteomes" id="UP000198816">
    <property type="component" value="Unassembled WGS sequence"/>
</dbReference>
<keyword evidence="2" id="KW-0472">Membrane</keyword>